<organism evidence="1 2">
    <name type="scientific">Pontibacter indicus</name>
    <dbReference type="NCBI Taxonomy" id="1317125"/>
    <lineage>
        <taxon>Bacteria</taxon>
        <taxon>Pseudomonadati</taxon>
        <taxon>Bacteroidota</taxon>
        <taxon>Cytophagia</taxon>
        <taxon>Cytophagales</taxon>
        <taxon>Hymenobacteraceae</taxon>
        <taxon>Pontibacter</taxon>
    </lineage>
</organism>
<evidence type="ECO:0000313" key="2">
    <source>
        <dbReference type="Proteomes" id="UP000187181"/>
    </source>
</evidence>
<dbReference type="STRING" id="1317125.SAMN05444128_0071"/>
<evidence type="ECO:0000313" key="1">
    <source>
        <dbReference type="EMBL" id="SIT74122.1"/>
    </source>
</evidence>
<sequence length="97" mass="11382">MGFESKIYFSNNAQIQKGIQQILENQKSFYKKEICDGNLNFEFRENKTSEGMPDITAIIEENGLYICQYVTSKTWDGVNEITSFLKKHEIDFRLEEI</sequence>
<dbReference type="OrthoDB" id="1262486at2"/>
<proteinExistence type="predicted"/>
<gene>
    <name evidence="1" type="ORF">SAMN05444128_0071</name>
</gene>
<dbReference type="RefSeq" id="WP_076665544.1">
    <property type="nucleotide sequence ID" value="NZ_FTPP01000001.1"/>
</dbReference>
<keyword evidence="2" id="KW-1185">Reference proteome</keyword>
<reference evidence="2" key="1">
    <citation type="submission" date="2017-01" db="EMBL/GenBank/DDBJ databases">
        <authorList>
            <person name="Varghese N."/>
            <person name="Submissions S."/>
        </authorList>
    </citation>
    <scope>NUCLEOTIDE SEQUENCE [LARGE SCALE GENOMIC DNA]</scope>
    <source>
        <strain evidence="2">LP100</strain>
    </source>
</reference>
<dbReference type="Proteomes" id="UP000187181">
    <property type="component" value="Unassembled WGS sequence"/>
</dbReference>
<dbReference type="EMBL" id="FTPP01000001">
    <property type="protein sequence ID" value="SIT74122.1"/>
    <property type="molecule type" value="Genomic_DNA"/>
</dbReference>
<dbReference type="AlphaFoldDB" id="A0A1R3W8R5"/>
<protein>
    <submittedName>
        <fullName evidence="1">Uncharacterized protein</fullName>
    </submittedName>
</protein>
<name>A0A1R3W8R5_9BACT</name>
<accession>A0A1R3W8R5</accession>